<dbReference type="GO" id="GO:0048666">
    <property type="term" value="P:neuron development"/>
    <property type="evidence" value="ECO:0007669"/>
    <property type="project" value="UniProtKB-ARBA"/>
</dbReference>
<dbReference type="Gene3D" id="3.30.160.60">
    <property type="entry name" value="Classic Zinc Finger"/>
    <property type="match status" value="1"/>
</dbReference>
<keyword evidence="7" id="KW-1185">Reference proteome</keyword>
<dbReference type="InterPro" id="IPR036236">
    <property type="entry name" value="Znf_C2H2_sf"/>
</dbReference>
<protein>
    <submittedName>
        <fullName evidence="8">Sex determination protein fruitless-like isoform X8</fullName>
    </submittedName>
</protein>
<evidence type="ECO:0000256" key="2">
    <source>
        <dbReference type="ARBA" id="ARBA00023242"/>
    </source>
</evidence>
<dbReference type="CDD" id="cd18315">
    <property type="entry name" value="BTB_POZ_BAB-like"/>
    <property type="match status" value="1"/>
</dbReference>
<dbReference type="InterPro" id="IPR011333">
    <property type="entry name" value="SKP1/BTB/POZ_sf"/>
</dbReference>
<dbReference type="Gene3D" id="3.30.710.10">
    <property type="entry name" value="Potassium Channel Kv1.1, Chain A"/>
    <property type="match status" value="1"/>
</dbReference>
<evidence type="ECO:0000313" key="7">
    <source>
        <dbReference type="Proteomes" id="UP000515204"/>
    </source>
</evidence>
<evidence type="ECO:0000256" key="4">
    <source>
        <dbReference type="SAM" id="MobiDB-lite"/>
    </source>
</evidence>
<dbReference type="SMART" id="SM00225">
    <property type="entry name" value="BTB"/>
    <property type="match status" value="1"/>
</dbReference>
<feature type="domain" description="C2H2-type" evidence="6">
    <location>
        <begin position="360"/>
        <end position="388"/>
    </location>
</feature>
<dbReference type="GO" id="GO:0048513">
    <property type="term" value="P:animal organ development"/>
    <property type="evidence" value="ECO:0007669"/>
    <property type="project" value="UniProtKB-ARBA"/>
</dbReference>
<dbReference type="SUPFAM" id="SSF54695">
    <property type="entry name" value="POZ domain"/>
    <property type="match status" value="1"/>
</dbReference>
<dbReference type="GeneID" id="106745919"/>
<dbReference type="InterPro" id="IPR000210">
    <property type="entry name" value="BTB/POZ_dom"/>
</dbReference>
<dbReference type="Proteomes" id="UP000515204">
    <property type="component" value="Unplaced"/>
</dbReference>
<dbReference type="SMART" id="SM00355">
    <property type="entry name" value="ZnF_C2H2"/>
    <property type="match status" value="2"/>
</dbReference>
<dbReference type="FunFam" id="3.30.710.10:FF:000138">
    <property type="entry name" value="Fruitless, isoform N"/>
    <property type="match status" value="1"/>
</dbReference>
<dbReference type="PROSITE" id="PS50097">
    <property type="entry name" value="BTB"/>
    <property type="match status" value="1"/>
</dbReference>
<evidence type="ECO:0000259" key="6">
    <source>
        <dbReference type="PROSITE" id="PS50157"/>
    </source>
</evidence>
<dbReference type="GO" id="GO:0006357">
    <property type="term" value="P:regulation of transcription by RNA polymerase II"/>
    <property type="evidence" value="ECO:0007669"/>
    <property type="project" value="TreeGrafter"/>
</dbReference>
<dbReference type="AlphaFoldDB" id="A0A6P3XHJ1"/>
<dbReference type="PROSITE" id="PS00028">
    <property type="entry name" value="ZINC_FINGER_C2H2_1"/>
    <property type="match status" value="1"/>
</dbReference>
<evidence type="ECO:0000313" key="8">
    <source>
        <dbReference type="RefSeq" id="XP_014477424.1"/>
    </source>
</evidence>
<feature type="compositionally biased region" description="Polar residues" evidence="4">
    <location>
        <begin position="179"/>
        <end position="192"/>
    </location>
</feature>
<keyword evidence="3" id="KW-0863">Zinc-finger</keyword>
<keyword evidence="2" id="KW-0539">Nucleus</keyword>
<keyword evidence="3" id="KW-0862">Zinc</keyword>
<dbReference type="InterPro" id="IPR051095">
    <property type="entry name" value="Dros_DevTransReg"/>
</dbReference>
<dbReference type="PANTHER" id="PTHR23110:SF107">
    <property type="entry name" value="SEX DETERMINATION PROTEIN FRUITLESS"/>
    <property type="match status" value="1"/>
</dbReference>
<dbReference type="PANTHER" id="PTHR23110">
    <property type="entry name" value="BTB DOMAIN TRANSCRIPTION FACTOR"/>
    <property type="match status" value="1"/>
</dbReference>
<keyword evidence="3" id="KW-0479">Metal-binding</keyword>
<dbReference type="PROSITE" id="PS50157">
    <property type="entry name" value="ZINC_FINGER_C2H2_2"/>
    <property type="match status" value="1"/>
</dbReference>
<dbReference type="InterPro" id="IPR013087">
    <property type="entry name" value="Znf_C2H2_type"/>
</dbReference>
<dbReference type="GO" id="GO:0005634">
    <property type="term" value="C:nucleus"/>
    <property type="evidence" value="ECO:0007669"/>
    <property type="project" value="UniProtKB-SubCell"/>
</dbReference>
<dbReference type="OrthoDB" id="5560627at2759"/>
<feature type="region of interest" description="Disordered" evidence="4">
    <location>
        <begin position="160"/>
        <end position="259"/>
    </location>
</feature>
<evidence type="ECO:0000259" key="5">
    <source>
        <dbReference type="PROSITE" id="PS50097"/>
    </source>
</evidence>
<name>A0A6P3XHJ1_DINQU</name>
<dbReference type="Pfam" id="PF00096">
    <property type="entry name" value="zf-C2H2"/>
    <property type="match status" value="1"/>
</dbReference>
<proteinExistence type="predicted"/>
<sequence>MHEGQKYFKNKAVGIGRLVWQWTLRVGWRCNGKKFAKGSGLEIDKMDQQYCLRWNNHPANLTDVLSSLLEREALCDVTLACVGDTFKAHQTILSACSPYFESIFLQNTHPHPIIFLKDVNDKEMRALLHFMYKGEVNVSQHLLPMFLKTAEALQIRGLTDNSVNNKTEEKSPSPEPETQTGIRHTDSPNLQSHPEKRKRKLSGSYDVSLTGPPSERFLSDSQGHPVGLIGEDGGPTAGALSDGVQGIESSEHHNPPEMLDGLDVLASDVSLKRERVGPQGQAAELQLPRRMPPPLHPSEPENARARVTGGGAGGGGGHQYDMFVRIPGEGWRPRLYSCLYCGKSVSNRWHHLRSHQSQNCQCPYCNYVFTRSDNLKVHIRDKHAGGSSSSSFGHSSFS</sequence>
<evidence type="ECO:0000256" key="3">
    <source>
        <dbReference type="PROSITE-ProRule" id="PRU00042"/>
    </source>
</evidence>
<dbReference type="Pfam" id="PF00651">
    <property type="entry name" value="BTB"/>
    <property type="match status" value="1"/>
</dbReference>
<evidence type="ECO:0000256" key="1">
    <source>
        <dbReference type="ARBA" id="ARBA00004123"/>
    </source>
</evidence>
<dbReference type="RefSeq" id="XP_014477424.1">
    <property type="nucleotide sequence ID" value="XM_014621938.1"/>
</dbReference>
<gene>
    <name evidence="8" type="primary">LOC106745919</name>
</gene>
<dbReference type="GO" id="GO:0008270">
    <property type="term" value="F:zinc ion binding"/>
    <property type="evidence" value="ECO:0007669"/>
    <property type="project" value="UniProtKB-KW"/>
</dbReference>
<reference evidence="8" key="1">
    <citation type="submission" date="2025-08" db="UniProtKB">
        <authorList>
            <consortium name="RefSeq"/>
        </authorList>
    </citation>
    <scope>IDENTIFICATION</scope>
</reference>
<dbReference type="GO" id="GO:0003006">
    <property type="term" value="P:developmental process involved in reproduction"/>
    <property type="evidence" value="ECO:0007669"/>
    <property type="project" value="UniProtKB-ARBA"/>
</dbReference>
<dbReference type="SUPFAM" id="SSF57667">
    <property type="entry name" value="beta-beta-alpha zinc fingers"/>
    <property type="match status" value="1"/>
</dbReference>
<feature type="domain" description="BTB" evidence="5">
    <location>
        <begin position="75"/>
        <end position="140"/>
    </location>
</feature>
<organism evidence="7 8">
    <name type="scientific">Dinoponera quadriceps</name>
    <name type="common">South American ant</name>
    <dbReference type="NCBI Taxonomy" id="609295"/>
    <lineage>
        <taxon>Eukaryota</taxon>
        <taxon>Metazoa</taxon>
        <taxon>Ecdysozoa</taxon>
        <taxon>Arthropoda</taxon>
        <taxon>Hexapoda</taxon>
        <taxon>Insecta</taxon>
        <taxon>Pterygota</taxon>
        <taxon>Neoptera</taxon>
        <taxon>Endopterygota</taxon>
        <taxon>Hymenoptera</taxon>
        <taxon>Apocrita</taxon>
        <taxon>Aculeata</taxon>
        <taxon>Formicoidea</taxon>
        <taxon>Formicidae</taxon>
        <taxon>Ponerinae</taxon>
        <taxon>Ponerini</taxon>
        <taxon>Dinoponera</taxon>
    </lineage>
</organism>
<comment type="subcellular location">
    <subcellularLocation>
        <location evidence="1">Nucleus</location>
    </subcellularLocation>
</comment>
<accession>A0A6P3XHJ1</accession>